<dbReference type="EMBL" id="LLXL01001604">
    <property type="protein sequence ID" value="PKK63645.1"/>
    <property type="molecule type" value="Genomic_DNA"/>
</dbReference>
<name>A0A2I1F8U1_9GLOM</name>
<comment type="caution">
    <text evidence="2">The sequence shown here is derived from an EMBL/GenBank/DDBJ whole genome shotgun (WGS) entry which is preliminary data.</text>
</comment>
<evidence type="ECO:0000259" key="1">
    <source>
        <dbReference type="PROSITE" id="PS51391"/>
    </source>
</evidence>
<dbReference type="SUPFAM" id="SSF48464">
    <property type="entry name" value="ENTH/VHS domain"/>
    <property type="match status" value="1"/>
</dbReference>
<proteinExistence type="predicted"/>
<reference evidence="2 6" key="2">
    <citation type="submission" date="2017-09" db="EMBL/GenBank/DDBJ databases">
        <title>Extensive intraspecific genome diversity in a model arbuscular mycorrhizal fungus.</title>
        <authorList>
            <person name="Chen E.C."/>
            <person name="Morin E."/>
            <person name="Beaudet D."/>
            <person name="Noel J."/>
            <person name="Ndikumana S."/>
            <person name="Charron P."/>
            <person name="St-Onge C."/>
            <person name="Giorgi J."/>
            <person name="Grigoriev I.V."/>
            <person name="Roux C."/>
            <person name="Martin F.M."/>
            <person name="Corradi N."/>
        </authorList>
    </citation>
    <scope>NUCLEOTIDE SEQUENCE [LARGE SCALE GENOMIC DNA]</scope>
    <source>
        <strain evidence="2 6">A5</strain>
    </source>
</reference>
<dbReference type="GO" id="GO:0000993">
    <property type="term" value="F:RNA polymerase II complex binding"/>
    <property type="evidence" value="ECO:0007669"/>
    <property type="project" value="TreeGrafter"/>
</dbReference>
<dbReference type="VEuPathDB" id="FungiDB:RhiirA1_496226"/>
<gene>
    <name evidence="3" type="ORF">RhiirA1_496226</name>
    <name evidence="2" type="ORF">RhiirA5_458197</name>
    <name evidence="4" type="ORF">RhiirC2_812520</name>
</gene>
<dbReference type="CDD" id="cd16981">
    <property type="entry name" value="CID_RPRD_like"/>
    <property type="match status" value="1"/>
</dbReference>
<dbReference type="VEuPathDB" id="FungiDB:FUN_015341"/>
<evidence type="ECO:0000313" key="3">
    <source>
        <dbReference type="EMBL" id="PKC58207.1"/>
    </source>
</evidence>
<dbReference type="SMART" id="SM00582">
    <property type="entry name" value="RPR"/>
    <property type="match status" value="1"/>
</dbReference>
<dbReference type="Proteomes" id="UP000233469">
    <property type="component" value="Unassembled WGS sequence"/>
</dbReference>
<dbReference type="Proteomes" id="UP000232722">
    <property type="component" value="Unassembled WGS sequence"/>
</dbReference>
<accession>A0A2I1F8U1</accession>
<dbReference type="InterPro" id="IPR006569">
    <property type="entry name" value="CID_dom"/>
</dbReference>
<dbReference type="OrthoDB" id="10069473at2759"/>
<dbReference type="PANTHER" id="PTHR12460:SF0">
    <property type="entry name" value="CID DOMAIN-CONTAINING PROTEIN-RELATED"/>
    <property type="match status" value="1"/>
</dbReference>
<dbReference type="GO" id="GO:0031124">
    <property type="term" value="P:mRNA 3'-end processing"/>
    <property type="evidence" value="ECO:0007669"/>
    <property type="project" value="TreeGrafter"/>
</dbReference>
<reference evidence="3 5" key="4">
    <citation type="submission" date="2017-10" db="EMBL/GenBank/DDBJ databases">
        <title>Genome analyses suggest a sexual origin of heterokaryosis in a supposedly ancient asexual fungus.</title>
        <authorList>
            <person name="Corradi N."/>
            <person name="Sedzielewska K."/>
            <person name="Noel J."/>
            <person name="Charron P."/>
            <person name="Farinelli L."/>
            <person name="Marton T."/>
            <person name="Kruger M."/>
            <person name="Pelin A."/>
            <person name="Brachmann A."/>
            <person name="Corradi N."/>
        </authorList>
    </citation>
    <scope>NUCLEOTIDE SEQUENCE [LARGE SCALE GENOMIC DNA]</scope>
    <source>
        <strain evidence="3 5">A1</strain>
    </source>
</reference>
<evidence type="ECO:0000313" key="6">
    <source>
        <dbReference type="Proteomes" id="UP000232722"/>
    </source>
</evidence>
<dbReference type="EMBL" id="LLXJ01001797">
    <property type="protein sequence ID" value="PKC00729.1"/>
    <property type="molecule type" value="Genomic_DNA"/>
</dbReference>
<dbReference type="PROSITE" id="PS51391">
    <property type="entry name" value="CID"/>
    <property type="match status" value="1"/>
</dbReference>
<feature type="domain" description="CID" evidence="1">
    <location>
        <begin position="1"/>
        <end position="133"/>
    </location>
</feature>
<dbReference type="EMBL" id="LLXH01001602">
    <property type="protein sequence ID" value="PKC58207.1"/>
    <property type="molecule type" value="Genomic_DNA"/>
</dbReference>
<dbReference type="VEuPathDB" id="FungiDB:RhiirFUN_011144"/>
<evidence type="ECO:0000313" key="7">
    <source>
        <dbReference type="Proteomes" id="UP000233469"/>
    </source>
</evidence>
<reference evidence="5 7" key="3">
    <citation type="submission" date="2017-10" db="EMBL/GenBank/DDBJ databases">
        <title>Extensive intraspecific genome diversity in a model arbuscular mycorrhizal fungus.</title>
        <authorList>
            <person name="Chen E.C.H."/>
            <person name="Morin E."/>
            <person name="Baudet D."/>
            <person name="Noel J."/>
            <person name="Ndikumana S."/>
            <person name="Charron P."/>
            <person name="St-Onge C."/>
            <person name="Giorgi J."/>
            <person name="Grigoriev I.V."/>
            <person name="Roux C."/>
            <person name="Martin F.M."/>
            <person name="Corradi N."/>
        </authorList>
    </citation>
    <scope>NUCLEOTIDE SEQUENCE [LARGE SCALE GENOMIC DNA]</scope>
    <source>
        <strain evidence="3 5">A1</strain>
        <strain evidence="4 7">C2</strain>
    </source>
</reference>
<dbReference type="InterPro" id="IPR008942">
    <property type="entry name" value="ENTH_VHS"/>
</dbReference>
<dbReference type="Proteomes" id="UP000232688">
    <property type="component" value="Unassembled WGS sequence"/>
</dbReference>
<protein>
    <submittedName>
        <fullName evidence="2">DUF618-domain-containing protein</fullName>
    </submittedName>
</protein>
<evidence type="ECO:0000313" key="4">
    <source>
        <dbReference type="EMBL" id="PKK63645.1"/>
    </source>
</evidence>
<evidence type="ECO:0000313" key="2">
    <source>
        <dbReference type="EMBL" id="PKC00729.1"/>
    </source>
</evidence>
<organism evidence="2 6">
    <name type="scientific">Rhizophagus irregularis</name>
    <dbReference type="NCBI Taxonomy" id="588596"/>
    <lineage>
        <taxon>Eukaryota</taxon>
        <taxon>Fungi</taxon>
        <taxon>Fungi incertae sedis</taxon>
        <taxon>Mucoromycota</taxon>
        <taxon>Glomeromycotina</taxon>
        <taxon>Glomeromycetes</taxon>
        <taxon>Glomerales</taxon>
        <taxon>Glomeraceae</taxon>
        <taxon>Rhizophagus</taxon>
    </lineage>
</organism>
<evidence type="ECO:0000313" key="5">
    <source>
        <dbReference type="Proteomes" id="UP000232688"/>
    </source>
</evidence>
<sequence length="177" mass="20671">MSAYSEDVLISKLNKLVDTQESISLLSQWFMYHRRHVATSVDIWNRELRKASSARKVSFIYLCNDVCQNSRRKGPEFIREFRKVLPDAVEHAYRHATADVQNKIRRVVNIWEEREVFDRDFLNELRKRFAGTNSPQLGSSNAKRAIDKQIKTSIPTTPPPGRSDIVRIYTSNEKKNM</sequence>
<dbReference type="PANTHER" id="PTHR12460">
    <property type="entry name" value="CYCLIN-DEPENDENT KINASE INHIBITOR-RELATED PROTEIN"/>
    <property type="match status" value="1"/>
</dbReference>
<dbReference type="Gene3D" id="1.25.40.90">
    <property type="match status" value="1"/>
</dbReference>
<dbReference type="AlphaFoldDB" id="A0A2I1F8U1"/>
<reference evidence="6 7" key="1">
    <citation type="submission" date="2016-04" db="EMBL/GenBank/DDBJ databases">
        <title>Genome analyses suggest a sexual origin of heterokaryosis in a supposedly ancient asexual fungus.</title>
        <authorList>
            <person name="Ropars J."/>
            <person name="Sedzielewska K."/>
            <person name="Noel J."/>
            <person name="Charron P."/>
            <person name="Farinelli L."/>
            <person name="Marton T."/>
            <person name="Kruger M."/>
            <person name="Pelin A."/>
            <person name="Brachmann A."/>
            <person name="Corradi N."/>
        </authorList>
    </citation>
    <scope>NUCLEOTIDE SEQUENCE [LARGE SCALE GENOMIC DNA]</scope>
    <source>
        <strain evidence="2 6">A5</strain>
        <strain evidence="4 7">C2</strain>
    </source>
</reference>
<dbReference type="Pfam" id="PF04818">
    <property type="entry name" value="CID"/>
    <property type="match status" value="1"/>
</dbReference>